<feature type="compositionally biased region" description="Basic and acidic residues" evidence="1">
    <location>
        <begin position="21"/>
        <end position="34"/>
    </location>
</feature>
<accession>A0ABU6ZK01</accession>
<sequence length="141" mass="16231">MTARSSSGVASPVAAAAHGSCSDRDDYHEQEIKQPKNMIRVLQERERTLELQLHEYYRIREDDGGGNGSDGARRQRRKWRVLKHSRHLLPYPVFISRLASECRVSEYLGDEFYTVRQVEMYCPYSSSPLYLRSVFPGAFSA</sequence>
<comment type="caution">
    <text evidence="2">The sequence shown here is derived from an EMBL/GenBank/DDBJ whole genome shotgun (WGS) entry which is preliminary data.</text>
</comment>
<keyword evidence="3" id="KW-1185">Reference proteome</keyword>
<proteinExistence type="predicted"/>
<feature type="region of interest" description="Disordered" evidence="1">
    <location>
        <begin position="1"/>
        <end position="35"/>
    </location>
</feature>
<feature type="compositionally biased region" description="Low complexity" evidence="1">
    <location>
        <begin position="1"/>
        <end position="20"/>
    </location>
</feature>
<dbReference type="Proteomes" id="UP001341840">
    <property type="component" value="Unassembled WGS sequence"/>
</dbReference>
<gene>
    <name evidence="2" type="ORF">PIB30_062981</name>
</gene>
<evidence type="ECO:0000256" key="1">
    <source>
        <dbReference type="SAM" id="MobiDB-lite"/>
    </source>
</evidence>
<name>A0ABU6ZK01_9FABA</name>
<organism evidence="2 3">
    <name type="scientific">Stylosanthes scabra</name>
    <dbReference type="NCBI Taxonomy" id="79078"/>
    <lineage>
        <taxon>Eukaryota</taxon>
        <taxon>Viridiplantae</taxon>
        <taxon>Streptophyta</taxon>
        <taxon>Embryophyta</taxon>
        <taxon>Tracheophyta</taxon>
        <taxon>Spermatophyta</taxon>
        <taxon>Magnoliopsida</taxon>
        <taxon>eudicotyledons</taxon>
        <taxon>Gunneridae</taxon>
        <taxon>Pentapetalae</taxon>
        <taxon>rosids</taxon>
        <taxon>fabids</taxon>
        <taxon>Fabales</taxon>
        <taxon>Fabaceae</taxon>
        <taxon>Papilionoideae</taxon>
        <taxon>50 kb inversion clade</taxon>
        <taxon>dalbergioids sensu lato</taxon>
        <taxon>Dalbergieae</taxon>
        <taxon>Pterocarpus clade</taxon>
        <taxon>Stylosanthes</taxon>
    </lineage>
</organism>
<dbReference type="EMBL" id="JASCZI010272453">
    <property type="protein sequence ID" value="MED6222292.1"/>
    <property type="molecule type" value="Genomic_DNA"/>
</dbReference>
<evidence type="ECO:0000313" key="3">
    <source>
        <dbReference type="Proteomes" id="UP001341840"/>
    </source>
</evidence>
<protein>
    <submittedName>
        <fullName evidence="2">Uncharacterized protein</fullName>
    </submittedName>
</protein>
<reference evidence="2 3" key="1">
    <citation type="journal article" date="2023" name="Plants (Basel)">
        <title>Bridging the Gap: Combining Genomics and Transcriptomics Approaches to Understand Stylosanthes scabra, an Orphan Legume from the Brazilian Caatinga.</title>
        <authorList>
            <person name="Ferreira-Neto J.R.C."/>
            <person name="da Silva M.D."/>
            <person name="Binneck E."/>
            <person name="de Melo N.F."/>
            <person name="da Silva R.H."/>
            <person name="de Melo A.L.T.M."/>
            <person name="Pandolfi V."/>
            <person name="Bustamante F.O."/>
            <person name="Brasileiro-Vidal A.C."/>
            <person name="Benko-Iseppon A.M."/>
        </authorList>
    </citation>
    <scope>NUCLEOTIDE SEQUENCE [LARGE SCALE GENOMIC DNA]</scope>
    <source>
        <tissue evidence="2">Leaves</tissue>
    </source>
</reference>
<evidence type="ECO:0000313" key="2">
    <source>
        <dbReference type="EMBL" id="MED6222292.1"/>
    </source>
</evidence>